<evidence type="ECO:0000313" key="1">
    <source>
        <dbReference type="EMBL" id="OWJ74407.1"/>
    </source>
</evidence>
<protein>
    <submittedName>
        <fullName evidence="1">Uncharacterized protein</fullName>
    </submittedName>
</protein>
<organism evidence="1 2">
    <name type="scientific">Haematobacter genomosp. 1</name>
    <dbReference type="NCBI Taxonomy" id="366618"/>
    <lineage>
        <taxon>Bacteria</taxon>
        <taxon>Pseudomonadati</taxon>
        <taxon>Pseudomonadota</taxon>
        <taxon>Alphaproteobacteria</taxon>
        <taxon>Rhodobacterales</taxon>
        <taxon>Paracoccaceae</taxon>
        <taxon>Haematobacter</taxon>
    </lineage>
</organism>
<keyword evidence="2" id="KW-1185">Reference proteome</keyword>
<dbReference type="OrthoDB" id="7776368at2"/>
<proteinExistence type="predicted"/>
<evidence type="ECO:0000313" key="2">
    <source>
        <dbReference type="Proteomes" id="UP000196878"/>
    </source>
</evidence>
<accession>A0A212A648</accession>
<comment type="caution">
    <text evidence="1">The sequence shown here is derived from an EMBL/GenBank/DDBJ whole genome shotgun (WGS) entry which is preliminary data.</text>
</comment>
<name>A0A212A648_9RHOB</name>
<reference evidence="1 2" key="1">
    <citation type="submission" date="2016-12" db="EMBL/GenBank/DDBJ databases">
        <title>Comparison of Traditional DNA-DNA Hybridization with In Silico Genomic Analysis.</title>
        <authorList>
            <person name="Nicholson A.C."/>
            <person name="Humrighouse B.W."/>
            <person name="Graziano J."/>
            <person name="Lasker B."/>
            <person name="Whitney A.M."/>
            <person name="Mcquiston J.R."/>
        </authorList>
    </citation>
    <scope>NUCLEOTIDE SEQUENCE [LARGE SCALE GENOMIC DNA]</scope>
    <source>
        <strain evidence="1 2">H2240</strain>
    </source>
</reference>
<sequence length="68" mass="7801">MKVTYDHTARTFSMKGRIWSDTYPIEDLPKWLAFYRKMQAEHPKAKGAYDATVIALEAFTQEMAAASN</sequence>
<dbReference type="AlphaFoldDB" id="A0A212A648"/>
<gene>
    <name evidence="1" type="ORF">CDV49_19550</name>
</gene>
<dbReference type="Proteomes" id="UP000196878">
    <property type="component" value="Unassembled WGS sequence"/>
</dbReference>
<dbReference type="RefSeq" id="WP_088216955.1">
    <property type="nucleotide sequence ID" value="NZ_NIPW01000066.1"/>
</dbReference>
<dbReference type="EMBL" id="NIPW01000066">
    <property type="protein sequence ID" value="OWJ74407.1"/>
    <property type="molecule type" value="Genomic_DNA"/>
</dbReference>